<reference evidence="2" key="2">
    <citation type="submission" date="1992-06" db="EMBL/GenBank/DDBJ databases">
        <title>Complete nucleotide sequence of the pApD9 extrachromosomal DNA element of the zygomycete Absidia glauca 100.48(+).</title>
        <authorList>
            <person name="Haenfler J."/>
            <person name="Woestemeyer J."/>
            <person name="Weigel C.T.O."/>
        </authorList>
    </citation>
    <scope>NUCLEOTIDE SEQUENCE</scope>
    <source>
        <strain evidence="2">CBS100.48</strain>
        <tissue evidence="2">Mycelium</tissue>
    </source>
</reference>
<protein>
    <submittedName>
        <fullName evidence="2">Uncharacterized protein</fullName>
    </submittedName>
</protein>
<keyword evidence="1" id="KW-0472">Membrane</keyword>
<proteinExistence type="predicted"/>
<feature type="transmembrane region" description="Helical" evidence="1">
    <location>
        <begin position="6"/>
        <end position="28"/>
    </location>
</feature>
<evidence type="ECO:0000256" key="1">
    <source>
        <dbReference type="SAM" id="Phobius"/>
    </source>
</evidence>
<keyword evidence="1" id="KW-0812">Transmembrane</keyword>
<organism evidence="2">
    <name type="scientific">Absidia glauca</name>
    <name type="common">Pin mould</name>
    <dbReference type="NCBI Taxonomy" id="4829"/>
    <lineage>
        <taxon>Eukaryota</taxon>
        <taxon>Fungi</taxon>
        <taxon>Fungi incertae sedis</taxon>
        <taxon>Mucoromycota</taxon>
        <taxon>Mucoromycotina</taxon>
        <taxon>Mucoromycetes</taxon>
        <taxon>Mucorales</taxon>
        <taxon>Cunninghamellaceae</taxon>
        <taxon>Absidia</taxon>
    </lineage>
</organism>
<reference evidence="2" key="1">
    <citation type="journal article" date="1992" name="Curr. Genet.">
        <title>Circular extrachromosomal DNA codes for a surface protein in the (+) mating type of the zygomycete Absidia glauca.</title>
        <authorList>
            <person name="Hanfler J."/>
            <person name="Teepe H."/>
            <person name="Weigel C."/>
            <person name="Kruft V."/>
            <person name="Lurz R."/>
            <person name="Wostemeyer J."/>
        </authorList>
    </citation>
    <scope>NUCLEOTIDE SEQUENCE</scope>
    <source>
        <strain evidence="2">CBS100.48</strain>
        <tissue evidence="2">Mycelium</tissue>
    </source>
</reference>
<accession>Q00057</accession>
<name>Q00057_ABSGL</name>
<feature type="non-terminal residue" evidence="2">
    <location>
        <position position="1"/>
    </location>
</feature>
<sequence>IHFIYMVVLYVVLVLHVIKNIHDVNVVFKNKKRLKLY</sequence>
<dbReference type="AlphaFoldDB" id="Q00057"/>
<dbReference type="EMBL" id="M94861">
    <property type="protein sequence ID" value="AAA32620.1"/>
    <property type="molecule type" value="Genomic_DNA"/>
</dbReference>
<evidence type="ECO:0000313" key="2">
    <source>
        <dbReference type="EMBL" id="AAA32620.1"/>
    </source>
</evidence>
<keyword evidence="1" id="KW-1133">Transmembrane helix</keyword>